<dbReference type="AlphaFoldDB" id="A0AB73US54"/>
<proteinExistence type="predicted"/>
<feature type="domain" description="PRTase-CE" evidence="1">
    <location>
        <begin position="53"/>
        <end position="338"/>
    </location>
</feature>
<dbReference type="InterPro" id="IPR056920">
    <property type="entry name" value="PRTase-CE"/>
</dbReference>
<sequence>MNEQKNIQYISSYTGLSEEKAKLYWEQLSFLAKYKYNSYRHYTPYTNFCYKLTNWLLQFENSDEKEIMLDFLINNLIYISEKEMIALMNTVIPEIVYPRFKKENTTNFIDDAHLNEYFLSQSIFVGLSDGARLDLFRYYNPELDNHQICLDFELSDSKFGNILRKLKSNEEKNNSFMIPEELKNNVFIVLLDDFSGSGISYIRFEDNVWKGKLFRLKRMLEVFKKNKKVNVLLVPYLATSKAIMYISKYYKEIFSDDINFEICPVQLIKETILSDNEKKILKKYYENTCIQDEHYLKGRHEYPYLGFDQTSICLVLYHNTPNNTFPVIWQGSQALFPRKQRHK</sequence>
<reference evidence="2 3" key="1">
    <citation type="submission" date="2018-03" db="EMBL/GenBank/DDBJ databases">
        <title>The complete genome of bacterial strain SGAir0260.</title>
        <authorList>
            <person name="Schuster S.C."/>
        </authorList>
    </citation>
    <scope>NUCLEOTIDE SEQUENCE [LARGE SCALE GENOMIC DNA]</scope>
    <source>
        <strain evidence="2 3">SGAir0260</strain>
        <plasmid evidence="2 3">unnamed_12</plasmid>
    </source>
</reference>
<evidence type="ECO:0000259" key="1">
    <source>
        <dbReference type="Pfam" id="PF24390"/>
    </source>
</evidence>
<dbReference type="EMBL" id="CP028010">
    <property type="protein sequence ID" value="QHV47433.1"/>
    <property type="molecule type" value="Genomic_DNA"/>
</dbReference>
<gene>
    <name evidence="2" type="ORF">C1N66_30915</name>
</gene>
<evidence type="ECO:0000313" key="2">
    <source>
        <dbReference type="EMBL" id="QHV47433.1"/>
    </source>
</evidence>
<accession>A0AB73US54</accession>
<protein>
    <recommendedName>
        <fullName evidence="1">PRTase-CE domain-containing protein</fullName>
    </recommendedName>
</protein>
<organism evidence="2 3">
    <name type="scientific">Bacillus cereus</name>
    <dbReference type="NCBI Taxonomy" id="1396"/>
    <lineage>
        <taxon>Bacteria</taxon>
        <taxon>Bacillati</taxon>
        <taxon>Bacillota</taxon>
        <taxon>Bacilli</taxon>
        <taxon>Bacillales</taxon>
        <taxon>Bacillaceae</taxon>
        <taxon>Bacillus</taxon>
        <taxon>Bacillus cereus group</taxon>
    </lineage>
</organism>
<dbReference type="Pfam" id="PF24390">
    <property type="entry name" value="PRTase-CE"/>
    <property type="match status" value="1"/>
</dbReference>
<keyword evidence="2" id="KW-0614">Plasmid</keyword>
<dbReference type="RefSeq" id="WP_162281039.1">
    <property type="nucleotide sequence ID" value="NZ_CP028010.2"/>
</dbReference>
<evidence type="ECO:0000313" key="3">
    <source>
        <dbReference type="Proteomes" id="UP000464780"/>
    </source>
</evidence>
<name>A0AB73US54_BACCE</name>
<geneLocation type="plasmid" evidence="2 3">
    <name>unnamed_12</name>
</geneLocation>
<dbReference type="Proteomes" id="UP000464780">
    <property type="component" value="Plasmid unnamed_12"/>
</dbReference>